<dbReference type="RefSeq" id="WP_091322474.1">
    <property type="nucleotide sequence ID" value="NZ_FOSW01000003.1"/>
</dbReference>
<evidence type="ECO:0000313" key="2">
    <source>
        <dbReference type="EMBL" id="SFK74035.1"/>
    </source>
</evidence>
<dbReference type="Gene3D" id="3.90.226.10">
    <property type="entry name" value="2-enoyl-CoA Hydratase, Chain A, domain 1"/>
    <property type="match status" value="1"/>
</dbReference>
<dbReference type="InterPro" id="IPR014748">
    <property type="entry name" value="Enoyl-CoA_hydra_C"/>
</dbReference>
<dbReference type="OrthoDB" id="9777711at2"/>
<evidence type="ECO:0000313" key="3">
    <source>
        <dbReference type="Proteomes" id="UP000199152"/>
    </source>
</evidence>
<evidence type="ECO:0000256" key="1">
    <source>
        <dbReference type="ARBA" id="ARBA00005254"/>
    </source>
</evidence>
<keyword evidence="2" id="KW-0413">Isomerase</keyword>
<dbReference type="Proteomes" id="UP000199152">
    <property type="component" value="Unassembled WGS sequence"/>
</dbReference>
<dbReference type="InParanoid" id="A0A1I4BZB2"/>
<dbReference type="CDD" id="cd06558">
    <property type="entry name" value="crotonase-like"/>
    <property type="match status" value="1"/>
</dbReference>
<dbReference type="InterPro" id="IPR029045">
    <property type="entry name" value="ClpP/crotonase-like_dom_sf"/>
</dbReference>
<dbReference type="SUPFAM" id="SSF52096">
    <property type="entry name" value="ClpP/crotonase"/>
    <property type="match status" value="1"/>
</dbReference>
<dbReference type="AlphaFoldDB" id="A0A1I4BZB2"/>
<comment type="similarity">
    <text evidence="1">Belongs to the enoyl-CoA hydratase/isomerase family.</text>
</comment>
<sequence length="258" mass="27049">MTTVSTGIRIRRDGAVATVILNRPEKLNALDRATRWELVGALRAVAADTDVRAVVLTGTGRAFSAGQDIAAVEELEHADETVAGSYNPIAQTIADMPKPVIAAVNGLAVGAGMGLALVCDQRLAADTASFSCAFGKVGLVPDTAVSWYLVRELGYARAFSFAASGRPIPAAEAHRLGLLNEIVPTDQLAARAHDLAESLAGGPAHALALTKRQFRAVSEISFEAALALEARHQGDAAGHPDHVEGRTAFAEKRAPRWA</sequence>
<dbReference type="InterPro" id="IPR001753">
    <property type="entry name" value="Enoyl-CoA_hydra/iso"/>
</dbReference>
<reference evidence="2 3" key="1">
    <citation type="submission" date="2016-10" db="EMBL/GenBank/DDBJ databases">
        <authorList>
            <person name="de Groot N.N."/>
        </authorList>
    </citation>
    <scope>NUCLEOTIDE SEQUENCE [LARGE SCALE GENOMIC DNA]</scope>
    <source>
        <strain evidence="2 3">DSM 45317</strain>
    </source>
</reference>
<dbReference type="STRING" id="504800.SAMN04488085_103268"/>
<dbReference type="PANTHER" id="PTHR43802">
    <property type="entry name" value="ENOYL-COA HYDRATASE"/>
    <property type="match status" value="1"/>
</dbReference>
<organism evidence="2 3">
    <name type="scientific">Geodermatophilus ruber</name>
    <dbReference type="NCBI Taxonomy" id="504800"/>
    <lineage>
        <taxon>Bacteria</taxon>
        <taxon>Bacillati</taxon>
        <taxon>Actinomycetota</taxon>
        <taxon>Actinomycetes</taxon>
        <taxon>Geodermatophilales</taxon>
        <taxon>Geodermatophilaceae</taxon>
        <taxon>Geodermatophilus</taxon>
    </lineage>
</organism>
<dbReference type="PANTHER" id="PTHR43802:SF1">
    <property type="entry name" value="IP11341P-RELATED"/>
    <property type="match status" value="1"/>
</dbReference>
<accession>A0A1I4BZB2</accession>
<dbReference type="GO" id="GO:0016853">
    <property type="term" value="F:isomerase activity"/>
    <property type="evidence" value="ECO:0007669"/>
    <property type="project" value="UniProtKB-KW"/>
</dbReference>
<keyword evidence="3" id="KW-1185">Reference proteome</keyword>
<dbReference type="EMBL" id="FOSW01000003">
    <property type="protein sequence ID" value="SFK74035.1"/>
    <property type="molecule type" value="Genomic_DNA"/>
</dbReference>
<dbReference type="Gene3D" id="1.10.12.10">
    <property type="entry name" value="Lyase 2-enoyl-coa Hydratase, Chain A, domain 2"/>
    <property type="match status" value="1"/>
</dbReference>
<gene>
    <name evidence="2" type="ORF">SAMN04488085_103268</name>
</gene>
<protein>
    <submittedName>
        <fullName evidence="2">2-(1,2-epoxy-1,2-dihydrophenyl)acetyl-CoA isomerase</fullName>
    </submittedName>
</protein>
<dbReference type="Pfam" id="PF00378">
    <property type="entry name" value="ECH_1"/>
    <property type="match status" value="1"/>
</dbReference>
<name>A0A1I4BZB2_9ACTN</name>
<proteinExistence type="inferred from homology"/>